<dbReference type="RefSeq" id="WP_119715160.1">
    <property type="nucleotide sequence ID" value="NZ_OMOH01000003.1"/>
</dbReference>
<keyword evidence="3" id="KW-1185">Reference proteome</keyword>
<dbReference type="Proteomes" id="UP000265962">
    <property type="component" value="Unassembled WGS sequence"/>
</dbReference>
<sequence length="77" mass="8369">MASIIVRELDESVKKRLAARAREHGRSMEAEVREILTRAAAPPHIGLAFLHAARETGGIDELPVPGRTDTARAVDLT</sequence>
<reference evidence="3" key="1">
    <citation type="submission" date="2018-02" db="EMBL/GenBank/DDBJ databases">
        <authorList>
            <person name="Hornung B."/>
        </authorList>
    </citation>
    <scope>NUCLEOTIDE SEQUENCE [LARGE SCALE GENOMIC DNA]</scope>
</reference>
<evidence type="ECO:0000259" key="1">
    <source>
        <dbReference type="Pfam" id="PF22513"/>
    </source>
</evidence>
<dbReference type="EMBL" id="OMOH01000003">
    <property type="protein sequence ID" value="SPF67961.1"/>
    <property type="molecule type" value="Genomic_DNA"/>
</dbReference>
<feature type="domain" description="Antitoxin FitA-like ribbon-helix-helix" evidence="1">
    <location>
        <begin position="2"/>
        <end position="40"/>
    </location>
</feature>
<evidence type="ECO:0000313" key="3">
    <source>
        <dbReference type="Proteomes" id="UP000265962"/>
    </source>
</evidence>
<dbReference type="InterPro" id="IPR053853">
    <property type="entry name" value="FitA-like_RHH"/>
</dbReference>
<accession>A0A375HZI6</accession>
<evidence type="ECO:0000313" key="2">
    <source>
        <dbReference type="EMBL" id="SPF67961.1"/>
    </source>
</evidence>
<dbReference type="InterPro" id="IPR010985">
    <property type="entry name" value="Ribbon_hlx_hlx"/>
</dbReference>
<dbReference type="SUPFAM" id="SSF47598">
    <property type="entry name" value="Ribbon-helix-helix"/>
    <property type="match status" value="1"/>
</dbReference>
<dbReference type="Pfam" id="PF22513">
    <property type="entry name" value="FitA-like_RHH"/>
    <property type="match status" value="1"/>
</dbReference>
<dbReference type="OrthoDB" id="2389872at2"/>
<name>A0A375HZI6_9ACTN</name>
<organism evidence="2 3">
    <name type="scientific">Propionibacterium ruminifibrarum</name>
    <dbReference type="NCBI Taxonomy" id="1962131"/>
    <lineage>
        <taxon>Bacteria</taxon>
        <taxon>Bacillati</taxon>
        <taxon>Actinomycetota</taxon>
        <taxon>Actinomycetes</taxon>
        <taxon>Propionibacteriales</taxon>
        <taxon>Propionibacteriaceae</taxon>
        <taxon>Propionibacterium</taxon>
    </lineage>
</organism>
<dbReference type="AlphaFoldDB" id="A0A375HZI6"/>
<dbReference type="Gene3D" id="1.10.1220.10">
    <property type="entry name" value="Met repressor-like"/>
    <property type="match status" value="1"/>
</dbReference>
<proteinExistence type="predicted"/>
<gene>
    <name evidence="2" type="ORF">PROPJV5_0917</name>
</gene>
<dbReference type="InterPro" id="IPR013321">
    <property type="entry name" value="Arc_rbn_hlx_hlx"/>
</dbReference>
<dbReference type="GO" id="GO:0006355">
    <property type="term" value="P:regulation of DNA-templated transcription"/>
    <property type="evidence" value="ECO:0007669"/>
    <property type="project" value="InterPro"/>
</dbReference>
<protein>
    <submittedName>
        <fullName evidence="2">Arc-type ribbon-helix-helix</fullName>
    </submittedName>
</protein>